<comment type="caution">
    <text evidence="1">The sequence shown here is derived from an EMBL/GenBank/DDBJ whole genome shotgun (WGS) entry which is preliminary data.</text>
</comment>
<accession>A0A0F9GXL1</accession>
<name>A0A0F9GXL1_9ZZZZ</name>
<gene>
    <name evidence="1" type="ORF">LCGC14_1854730</name>
</gene>
<proteinExistence type="predicted"/>
<sequence>MKCPKCKETQVRCGWCGYPHICDWCKKEINHKHKYEYRSFHGKPPYPFNKDLSIKQLMSKQALWWICKKCFDRIDTLSL</sequence>
<dbReference type="EMBL" id="LAZR01018680">
    <property type="protein sequence ID" value="KKL95426.1"/>
    <property type="molecule type" value="Genomic_DNA"/>
</dbReference>
<protein>
    <submittedName>
        <fullName evidence="1">Uncharacterized protein</fullName>
    </submittedName>
</protein>
<reference evidence="1" key="1">
    <citation type="journal article" date="2015" name="Nature">
        <title>Complex archaea that bridge the gap between prokaryotes and eukaryotes.</title>
        <authorList>
            <person name="Spang A."/>
            <person name="Saw J.H."/>
            <person name="Jorgensen S.L."/>
            <person name="Zaremba-Niedzwiedzka K."/>
            <person name="Martijn J."/>
            <person name="Lind A.E."/>
            <person name="van Eijk R."/>
            <person name="Schleper C."/>
            <person name="Guy L."/>
            <person name="Ettema T.J."/>
        </authorList>
    </citation>
    <scope>NUCLEOTIDE SEQUENCE</scope>
</reference>
<organism evidence="1">
    <name type="scientific">marine sediment metagenome</name>
    <dbReference type="NCBI Taxonomy" id="412755"/>
    <lineage>
        <taxon>unclassified sequences</taxon>
        <taxon>metagenomes</taxon>
        <taxon>ecological metagenomes</taxon>
    </lineage>
</organism>
<evidence type="ECO:0000313" key="1">
    <source>
        <dbReference type="EMBL" id="KKL95426.1"/>
    </source>
</evidence>
<dbReference type="AlphaFoldDB" id="A0A0F9GXL1"/>